<evidence type="ECO:0000256" key="4">
    <source>
        <dbReference type="SAM" id="Coils"/>
    </source>
</evidence>
<dbReference type="InterPro" id="IPR027417">
    <property type="entry name" value="P-loop_NTPase"/>
</dbReference>
<gene>
    <name evidence="7" type="ORF">ACHAW5_008588</name>
</gene>
<feature type="coiled-coil region" evidence="4">
    <location>
        <begin position="710"/>
        <end position="748"/>
    </location>
</feature>
<dbReference type="PANTHER" id="PTHR45916:SF1">
    <property type="entry name" value="STRUCTURAL MAINTENANCE OF CHROMOSOMES PROTEIN 5"/>
    <property type="match status" value="1"/>
</dbReference>
<organism evidence="7 8">
    <name type="scientific">Stephanodiscus triporus</name>
    <dbReference type="NCBI Taxonomy" id="2934178"/>
    <lineage>
        <taxon>Eukaryota</taxon>
        <taxon>Sar</taxon>
        <taxon>Stramenopiles</taxon>
        <taxon>Ochrophyta</taxon>
        <taxon>Bacillariophyta</taxon>
        <taxon>Coscinodiscophyceae</taxon>
        <taxon>Thalassiosirophycidae</taxon>
        <taxon>Stephanodiscales</taxon>
        <taxon>Stephanodiscaceae</taxon>
        <taxon>Stephanodiscus</taxon>
    </lineage>
</organism>
<feature type="coiled-coil region" evidence="4">
    <location>
        <begin position="795"/>
        <end position="913"/>
    </location>
</feature>
<evidence type="ECO:0000256" key="1">
    <source>
        <dbReference type="ARBA" id="ARBA00010171"/>
    </source>
</evidence>
<feature type="coiled-coil region" evidence="4">
    <location>
        <begin position="345"/>
        <end position="379"/>
    </location>
</feature>
<dbReference type="InterPro" id="IPR003395">
    <property type="entry name" value="RecF/RecN/SMC_N"/>
</dbReference>
<dbReference type="SUPFAM" id="SSF52540">
    <property type="entry name" value="P-loop containing nucleoside triphosphate hydrolases"/>
    <property type="match status" value="2"/>
</dbReference>
<dbReference type="Pfam" id="PF02463">
    <property type="entry name" value="SMC_N"/>
    <property type="match status" value="1"/>
</dbReference>
<feature type="coiled-coil region" evidence="4">
    <location>
        <begin position="414"/>
        <end position="441"/>
    </location>
</feature>
<dbReference type="Gene3D" id="3.40.50.300">
    <property type="entry name" value="P-loop containing nucleotide triphosphate hydrolases"/>
    <property type="match status" value="2"/>
</dbReference>
<feature type="region of interest" description="Disordered" evidence="5">
    <location>
        <begin position="1"/>
        <end position="24"/>
    </location>
</feature>
<dbReference type="PANTHER" id="PTHR45916">
    <property type="entry name" value="STRUCTURAL MAINTENANCE OF CHROMOSOMES PROTEIN 5"/>
    <property type="match status" value="1"/>
</dbReference>
<comment type="similarity">
    <text evidence="1">Belongs to the SMC family. SMC5 subfamily.</text>
</comment>
<feature type="compositionally biased region" description="Acidic residues" evidence="5">
    <location>
        <begin position="1"/>
        <end position="10"/>
    </location>
</feature>
<dbReference type="Proteomes" id="UP001530315">
    <property type="component" value="Unassembled WGS sequence"/>
</dbReference>
<dbReference type="EMBL" id="JALLAZ020001757">
    <property type="protein sequence ID" value="KAL3765169.1"/>
    <property type="molecule type" value="Genomic_DNA"/>
</dbReference>
<comment type="caution">
    <text evidence="7">The sequence shown here is derived from an EMBL/GenBank/DDBJ whole genome shotgun (WGS) entry which is preliminary data.</text>
</comment>
<evidence type="ECO:0000259" key="6">
    <source>
        <dbReference type="Pfam" id="PF02463"/>
    </source>
</evidence>
<feature type="domain" description="RecF/RecN/SMC N-terminal" evidence="6">
    <location>
        <begin position="29"/>
        <end position="1046"/>
    </location>
</feature>
<proteinExistence type="inferred from homology"/>
<sequence length="1122" mass="128342">MDATDDNNDIDIDRPSQEERDGHYKPGSIKRVKLKNFLTYDAVEFFPGPRLNVVVGPNGTGKSTILCAICLGLGGQPPLLGRADDARLFIKHEKEEAMIEIELAPHSGNSNAGKREATHTIRRVIDRDRGSENGKGAGASTFYINGHKSNLKSVKELVSERYQIHIDNLCTFLPQDKVGSFSGFDKQALLVETEKALSMTLYNTHKDLIELERALQSSGTDVASIEDELAKLMKENERLEREKELMEERASCLERIDLLKKKRAWLIFDQKREEAKAAKEKREELKKLKKEADKAVRPLAERHAHVEGEHSRMQGRYKASEAKLKKDKTSYEECLVKSDNYADEVEQVMNEYRTIDAQQRRAERDVEKERARLEQILDDGKAYPPIAEIDKTIKETHREMITIKTRINGERSKMTGMVESIEDAEREKRDASDRLGRLQDDRKLRLENFCRQFDKVGQAYKFVDDNRKMFRKKVWGPVAAEVQPNNQLTASYLENHVAQTTWKSFVVECKEDYDLLYREVREKRGISINIIIINAGKDVVPPRMYSNERMNVLKREHGFLSYLDETFTAPDVIMQALISRHNVDKVLVGGEGVHNSLERKDLIEFLSMRESNDSRKQSSCFFYTYKNSSFKYTSQVSRYSGEIGTVTDEVTSAKILKPGSDPRIKDQLAEAIQKADSIIAKLVPEVDAIKEVLAEINAQGQNTSQLYKQAKNTKAEYGTYQMKLKNARDKLEEAQENASKDNDKEKAKKIAKVKKLVENSIGMSENAADLHNQIMKGTHTLTGLKMMDDALSEVLRHLSSQLQEKQAETVELTNQYRAADNEYNQMKEILKKLHKDAEAIAPMTEWRDRLDQDGEPGSLEEVEDALDEAENKVNSITDNPHVMRQYEERKIEIARLQEQLEDAGGEKDMKKKQLDQKLTIWESKLINIVKMVSEKFSSYMKEVGCAGEVRLYTGGKDSRENNDGEIKCYNFKDWGVEILVKFREASSLQVLSAQTHSGGERSVSTIMYLMGLQNLMVSPFRCVDEINQGLDERNERLVFKRIVENSTIPAESSNNDHCGQYFLITPKLLPNLEGMENENITVLFVFSGAHNFANCLDWNVDKFVDEKMRFQTKSMGKKRKFN</sequence>
<evidence type="ECO:0000256" key="2">
    <source>
        <dbReference type="ARBA" id="ARBA00018687"/>
    </source>
</evidence>
<keyword evidence="8" id="KW-1185">Reference proteome</keyword>
<evidence type="ECO:0000256" key="3">
    <source>
        <dbReference type="ARBA" id="ARBA00023054"/>
    </source>
</evidence>
<protein>
    <recommendedName>
        <fullName evidence="2">Structural maintenance of chromosomes protein 5</fullName>
    </recommendedName>
</protein>
<feature type="coiled-coil region" evidence="4">
    <location>
        <begin position="222"/>
        <end position="295"/>
    </location>
</feature>
<keyword evidence="3 4" id="KW-0175">Coiled coil</keyword>
<accession>A0ABD3MMB4</accession>
<feature type="compositionally biased region" description="Basic and acidic residues" evidence="5">
    <location>
        <begin position="11"/>
        <end position="24"/>
    </location>
</feature>
<evidence type="ECO:0000256" key="5">
    <source>
        <dbReference type="SAM" id="MobiDB-lite"/>
    </source>
</evidence>
<name>A0ABD3MMB4_9STRA</name>
<dbReference type="AlphaFoldDB" id="A0ABD3MMB4"/>
<evidence type="ECO:0000313" key="7">
    <source>
        <dbReference type="EMBL" id="KAL3765169.1"/>
    </source>
</evidence>
<evidence type="ECO:0000313" key="8">
    <source>
        <dbReference type="Proteomes" id="UP001530315"/>
    </source>
</evidence>
<reference evidence="7 8" key="1">
    <citation type="submission" date="2024-10" db="EMBL/GenBank/DDBJ databases">
        <title>Updated reference genomes for cyclostephanoid diatoms.</title>
        <authorList>
            <person name="Roberts W.R."/>
            <person name="Alverson A.J."/>
        </authorList>
    </citation>
    <scope>NUCLEOTIDE SEQUENCE [LARGE SCALE GENOMIC DNA]</scope>
    <source>
        <strain evidence="7 8">AJA276-08</strain>
    </source>
</reference>